<name>A0ABQ4M4D4_9BACL</name>
<dbReference type="Proteomes" id="UP000680638">
    <property type="component" value="Unassembled WGS sequence"/>
</dbReference>
<proteinExistence type="predicted"/>
<dbReference type="Gene3D" id="1.10.30.50">
    <property type="match status" value="1"/>
</dbReference>
<comment type="caution">
    <text evidence="1">The sequence shown here is derived from an EMBL/GenBank/DDBJ whole genome shotgun (WGS) entry which is preliminary data.</text>
</comment>
<reference evidence="1 2" key="1">
    <citation type="submission" date="2021-03" db="EMBL/GenBank/DDBJ databases">
        <title>Antimicrobial resistance genes in bacteria isolated from Japanese honey, and their potential for conferring macrolide and lincosamide resistance in the American foulbrood pathogen Paenibacillus larvae.</title>
        <authorList>
            <person name="Okamoto M."/>
            <person name="Kumagai M."/>
            <person name="Kanamori H."/>
            <person name="Takamatsu D."/>
        </authorList>
    </citation>
    <scope>NUCLEOTIDE SEQUENCE [LARGE SCALE GENOMIC DNA]</scope>
    <source>
        <strain evidence="1 2">J21TS3</strain>
    </source>
</reference>
<keyword evidence="2" id="KW-1185">Reference proteome</keyword>
<evidence type="ECO:0000313" key="1">
    <source>
        <dbReference type="EMBL" id="GIO70386.1"/>
    </source>
</evidence>
<dbReference type="RefSeq" id="WP_212953112.1">
    <property type="nucleotide sequence ID" value="NZ_BORW01000062.1"/>
</dbReference>
<dbReference type="EMBL" id="BORW01000062">
    <property type="protein sequence ID" value="GIO70386.1"/>
    <property type="molecule type" value="Genomic_DNA"/>
</dbReference>
<evidence type="ECO:0000313" key="2">
    <source>
        <dbReference type="Proteomes" id="UP000680638"/>
    </source>
</evidence>
<protein>
    <recommendedName>
        <fullName evidence="3">HNH endonuclease</fullName>
    </recommendedName>
</protein>
<accession>A0ABQ4M4D4</accession>
<evidence type="ECO:0008006" key="3">
    <source>
        <dbReference type="Google" id="ProtNLM"/>
    </source>
</evidence>
<organism evidence="1 2">
    <name type="scientific">Paenibacillus cookii</name>
    <dbReference type="NCBI Taxonomy" id="157839"/>
    <lineage>
        <taxon>Bacteria</taxon>
        <taxon>Bacillati</taxon>
        <taxon>Bacillota</taxon>
        <taxon>Bacilli</taxon>
        <taxon>Bacillales</taxon>
        <taxon>Paenibacillaceae</taxon>
        <taxon>Paenibacillus</taxon>
    </lineage>
</organism>
<sequence>MDFVDFLGDNRLRRKIVYTKGNSDCIYCGEVADSREHIPPKVFLTSPFPDNLGIVPACRQCNKSFSNDEVFLSILIEMLKRRCFYPVCEYSSEVERRMNYNKKIVSDIENVLQDNDASYFDDRIQRVLHKLALGHSVFEISEGYCIEKGTISYSFASKMSLEEIEEFTLPFNITGEPLPEIGSRVYERILIIEHRLQSVENSEMFLVAPLVLLDWVDVQDFRYSYTCYRFANEIIVKMVINEFLYATVAFNLKPDVQGGDY</sequence>
<gene>
    <name evidence="1" type="ORF">J21TS3_52070</name>
</gene>